<reference evidence="2" key="2">
    <citation type="submission" date="2004-02" db="EMBL/GenBank/DDBJ databases">
        <authorList>
            <consortium name="Genoscope"/>
            <consortium name="Whitehead Institute Centre for Genome Research"/>
        </authorList>
    </citation>
    <scope>NUCLEOTIDE SEQUENCE</scope>
</reference>
<feature type="region of interest" description="Disordered" evidence="1">
    <location>
        <begin position="1"/>
        <end position="43"/>
    </location>
</feature>
<organism evidence="2">
    <name type="scientific">Tetraodon nigroviridis</name>
    <name type="common">Spotted green pufferfish</name>
    <name type="synonym">Chelonodon nigroviridis</name>
    <dbReference type="NCBI Taxonomy" id="99883"/>
    <lineage>
        <taxon>Eukaryota</taxon>
        <taxon>Metazoa</taxon>
        <taxon>Chordata</taxon>
        <taxon>Craniata</taxon>
        <taxon>Vertebrata</taxon>
        <taxon>Euteleostomi</taxon>
        <taxon>Actinopterygii</taxon>
        <taxon>Neopterygii</taxon>
        <taxon>Teleostei</taxon>
        <taxon>Neoteleostei</taxon>
        <taxon>Acanthomorphata</taxon>
        <taxon>Eupercaria</taxon>
        <taxon>Tetraodontiformes</taxon>
        <taxon>Tetradontoidea</taxon>
        <taxon>Tetraodontidae</taxon>
        <taxon>Tetraodon</taxon>
    </lineage>
</organism>
<comment type="caution">
    <text evidence="2">The sequence shown here is derived from an EMBL/GenBank/DDBJ whole genome shotgun (WGS) entry which is preliminary data.</text>
</comment>
<feature type="compositionally biased region" description="Basic and acidic residues" evidence="1">
    <location>
        <begin position="17"/>
        <end position="38"/>
    </location>
</feature>
<protein>
    <submittedName>
        <fullName evidence="2">(spotted green pufferfish) hypothetical protein</fullName>
    </submittedName>
</protein>
<sequence length="195" mass="21871">MTSRGTFNDAGCSSSEEDAHRADTKESIAEQRTRDPAPCRRHPFSVEALMSGWKTEDRRRESADCKRSSVAVSPLGVNSLHLCRDTHGGSRSSSASPSPVKSEALEAEECAAWVARSAFSAQPRTFLPPHRASKRPYTWLENLHEKQLLGNPKRCGRAHMGPFRVKRQELSLNPVQSVYIRFFSYSFVQNCKHPL</sequence>
<gene>
    <name evidence="2" type="ORF">GSTENG00033790001</name>
</gene>
<reference evidence="2" key="1">
    <citation type="journal article" date="2004" name="Nature">
        <title>Genome duplication in the teleost fish Tetraodon nigroviridis reveals the early vertebrate proto-karyotype.</title>
        <authorList>
            <person name="Jaillon O."/>
            <person name="Aury J.-M."/>
            <person name="Brunet F."/>
            <person name="Petit J.-L."/>
            <person name="Stange-Thomann N."/>
            <person name="Mauceli E."/>
            <person name="Bouneau L."/>
            <person name="Fischer C."/>
            <person name="Ozouf-Costaz C."/>
            <person name="Bernot A."/>
            <person name="Nicaud S."/>
            <person name="Jaffe D."/>
            <person name="Fisher S."/>
            <person name="Lutfalla G."/>
            <person name="Dossat C."/>
            <person name="Segurens B."/>
            <person name="Dasilva C."/>
            <person name="Salanoubat M."/>
            <person name="Levy M."/>
            <person name="Boudet N."/>
            <person name="Castellano S."/>
            <person name="Anthouard V."/>
            <person name="Jubin C."/>
            <person name="Castelli V."/>
            <person name="Katinka M."/>
            <person name="Vacherie B."/>
            <person name="Biemont C."/>
            <person name="Skalli Z."/>
            <person name="Cattolico L."/>
            <person name="Poulain J."/>
            <person name="De Berardinis V."/>
            <person name="Cruaud C."/>
            <person name="Duprat S."/>
            <person name="Brottier P."/>
            <person name="Coutanceau J.-P."/>
            <person name="Gouzy J."/>
            <person name="Parra G."/>
            <person name="Lardier G."/>
            <person name="Chapple C."/>
            <person name="McKernan K.J."/>
            <person name="McEwan P."/>
            <person name="Bosak S."/>
            <person name="Kellis M."/>
            <person name="Volff J.-N."/>
            <person name="Guigo R."/>
            <person name="Zody M.C."/>
            <person name="Mesirov J."/>
            <person name="Lindblad-Toh K."/>
            <person name="Birren B."/>
            <person name="Nusbaum C."/>
            <person name="Kahn D."/>
            <person name="Robinson-Rechavi M."/>
            <person name="Laudet V."/>
            <person name="Schachter V."/>
            <person name="Quetier F."/>
            <person name="Saurin W."/>
            <person name="Scarpelli C."/>
            <person name="Wincker P."/>
            <person name="Lander E.S."/>
            <person name="Weissenbach J."/>
            <person name="Roest Crollius H."/>
        </authorList>
    </citation>
    <scope>NUCLEOTIDE SEQUENCE [LARGE SCALE GENOMIC DNA]</scope>
</reference>
<evidence type="ECO:0000313" key="2">
    <source>
        <dbReference type="EMBL" id="CAG11726.1"/>
    </source>
</evidence>
<proteinExistence type="predicted"/>
<evidence type="ECO:0000256" key="1">
    <source>
        <dbReference type="SAM" id="MobiDB-lite"/>
    </source>
</evidence>
<dbReference type="AlphaFoldDB" id="Q4RIQ6"/>
<accession>Q4RIQ6</accession>
<name>Q4RIQ6_TETNG</name>
<dbReference type="KEGG" id="tng:GSTEN00033790G001"/>
<dbReference type="EMBL" id="CAAE01015042">
    <property type="protein sequence ID" value="CAG11726.1"/>
    <property type="molecule type" value="Genomic_DNA"/>
</dbReference>
<feature type="compositionally biased region" description="Polar residues" evidence="1">
    <location>
        <begin position="1"/>
        <end position="14"/>
    </location>
</feature>